<dbReference type="GO" id="GO:0016747">
    <property type="term" value="F:acyltransferase activity, transferring groups other than amino-acyl groups"/>
    <property type="evidence" value="ECO:0007669"/>
    <property type="project" value="InterPro"/>
</dbReference>
<keyword evidence="2" id="KW-0808">Transferase</keyword>
<reference evidence="2 3" key="1">
    <citation type="submission" date="2015-06" db="EMBL/GenBank/DDBJ databases">
        <title>Survival trade-offs in plant roots during colonization by closely related pathogenic and mutualistic fungi.</title>
        <authorList>
            <person name="Hacquard S."/>
            <person name="Kracher B."/>
            <person name="Hiruma K."/>
            <person name="Weinman A."/>
            <person name="Muench P."/>
            <person name="Garrido Oter R."/>
            <person name="Ver Loren van Themaat E."/>
            <person name="Dallerey J.-F."/>
            <person name="Damm U."/>
            <person name="Henrissat B."/>
            <person name="Lespinet O."/>
            <person name="Thon M."/>
            <person name="Kemen E."/>
            <person name="McHardy A.C."/>
            <person name="Schulze-Lefert P."/>
            <person name="O'Connell R.J."/>
        </authorList>
    </citation>
    <scope>NUCLEOTIDE SEQUENCE [LARGE SCALE GENOMIC DNA]</scope>
    <source>
        <strain evidence="2 3">MAFF 238704</strain>
    </source>
</reference>
<dbReference type="PROSITE" id="PS51186">
    <property type="entry name" value="GNAT"/>
    <property type="match status" value="1"/>
</dbReference>
<organism evidence="2 3">
    <name type="scientific">Colletotrichum incanum</name>
    <name type="common">Soybean anthracnose fungus</name>
    <dbReference type="NCBI Taxonomy" id="1573173"/>
    <lineage>
        <taxon>Eukaryota</taxon>
        <taxon>Fungi</taxon>
        <taxon>Dikarya</taxon>
        <taxon>Ascomycota</taxon>
        <taxon>Pezizomycotina</taxon>
        <taxon>Sordariomycetes</taxon>
        <taxon>Hypocreomycetidae</taxon>
        <taxon>Glomerellales</taxon>
        <taxon>Glomerellaceae</taxon>
        <taxon>Colletotrichum</taxon>
        <taxon>Colletotrichum spaethianum species complex</taxon>
    </lineage>
</organism>
<dbReference type="PANTHER" id="PTHR42791:SF2">
    <property type="entry name" value="N-ACETYLTRANSFERASE DOMAIN-CONTAINING PROTEIN"/>
    <property type="match status" value="1"/>
</dbReference>
<dbReference type="Proteomes" id="UP000076584">
    <property type="component" value="Unassembled WGS sequence"/>
</dbReference>
<evidence type="ECO:0000313" key="2">
    <source>
        <dbReference type="EMBL" id="KZL79791.1"/>
    </source>
</evidence>
<dbReference type="InterPro" id="IPR016181">
    <property type="entry name" value="Acyl_CoA_acyltransferase"/>
</dbReference>
<accession>A0A167A735</accession>
<dbReference type="AlphaFoldDB" id="A0A167A735"/>
<dbReference type="Pfam" id="PF13508">
    <property type="entry name" value="Acetyltransf_7"/>
    <property type="match status" value="1"/>
</dbReference>
<dbReference type="STRING" id="1573173.A0A167A735"/>
<dbReference type="SUPFAM" id="SSF55729">
    <property type="entry name" value="Acyl-CoA N-acyltransferases (Nat)"/>
    <property type="match status" value="1"/>
</dbReference>
<gene>
    <name evidence="2" type="ORF">CI238_02058</name>
</gene>
<dbReference type="CDD" id="cd04301">
    <property type="entry name" value="NAT_SF"/>
    <property type="match status" value="1"/>
</dbReference>
<dbReference type="InterPro" id="IPR052523">
    <property type="entry name" value="Trichothecene_AcTrans"/>
</dbReference>
<dbReference type="PANTHER" id="PTHR42791">
    <property type="entry name" value="GNAT FAMILY ACETYLTRANSFERASE"/>
    <property type="match status" value="1"/>
</dbReference>
<comment type="caution">
    <text evidence="2">The sequence shown here is derived from an EMBL/GenBank/DDBJ whole genome shotgun (WGS) entry which is preliminary data.</text>
</comment>
<evidence type="ECO:0000313" key="3">
    <source>
        <dbReference type="Proteomes" id="UP000076584"/>
    </source>
</evidence>
<protein>
    <submittedName>
        <fullName evidence="2">Gnat family acetyltransferase</fullName>
    </submittedName>
</protein>
<sequence>MFGQAFIQALPALHPRSLGARLDTKAPCCRIFITETVIDYVHHLLSHRLGGSIASTTAAPTVVIRTAREGDSNAIAKVYYAALDLFNDFYAAFFESHPKDILPLSTRASLRDPKNHILVAALPESDAVVGFIKYNVIGATETLDAPTLGKSMQPSESQPIVPSFLTIKPHMKELWERFGHPREDEMDECYVNAVNGRKHSYVKNVMVDPKHQKKGVGAKLLQTIIEISDAERIPTFLVASAEGYNLYKRLGFQDLGTWTIDNDYWSKKIVQHEQKLGIVGNERLIEQYRGVNEVERYMMRWRREEQ</sequence>
<evidence type="ECO:0000259" key="1">
    <source>
        <dbReference type="PROSITE" id="PS51186"/>
    </source>
</evidence>
<dbReference type="Gene3D" id="3.40.630.30">
    <property type="match status" value="1"/>
</dbReference>
<keyword evidence="3" id="KW-1185">Reference proteome</keyword>
<feature type="domain" description="N-acetyltransferase" evidence="1">
    <location>
        <begin position="62"/>
        <end position="270"/>
    </location>
</feature>
<dbReference type="InterPro" id="IPR000182">
    <property type="entry name" value="GNAT_dom"/>
</dbReference>
<proteinExistence type="predicted"/>
<name>A0A167A735_COLIC</name>
<dbReference type="EMBL" id="LFIW01002023">
    <property type="protein sequence ID" value="KZL79791.1"/>
    <property type="molecule type" value="Genomic_DNA"/>
</dbReference>